<dbReference type="GO" id="GO:0160147">
    <property type="term" value="F:tRNA pseudouridine(38-40) synthase activity"/>
    <property type="evidence" value="ECO:0007669"/>
    <property type="project" value="UniProtKB-EC"/>
</dbReference>
<proteinExistence type="predicted"/>
<dbReference type="PANTHER" id="PTHR11142">
    <property type="entry name" value="PSEUDOURIDYLATE SYNTHASE"/>
    <property type="match status" value="1"/>
</dbReference>
<dbReference type="InterPro" id="IPR020094">
    <property type="entry name" value="TruA/RsuA/RluB/E/F_N"/>
</dbReference>
<dbReference type="InterPro" id="IPR001406">
    <property type="entry name" value="PsdUridine_synth_TruA"/>
</dbReference>
<comment type="caution">
    <text evidence="2">The sequence shown here is derived from an EMBL/GenBank/DDBJ whole genome shotgun (WGS) entry which is preliminary data.</text>
</comment>
<evidence type="ECO:0000256" key="1">
    <source>
        <dbReference type="ARBA" id="ARBA00023235"/>
    </source>
</evidence>
<protein>
    <submittedName>
        <fullName evidence="2">Uncharacterized protein</fullName>
    </submittedName>
</protein>
<dbReference type="PANTHER" id="PTHR11142:SF0">
    <property type="entry name" value="TRNA PSEUDOURIDINE SYNTHASE-LIKE 1"/>
    <property type="match status" value="1"/>
</dbReference>
<dbReference type="Gene3D" id="3.30.70.660">
    <property type="entry name" value="Pseudouridine synthase I, catalytic domain, C-terminal subdomain"/>
    <property type="match status" value="1"/>
</dbReference>
<dbReference type="GO" id="GO:0031119">
    <property type="term" value="P:tRNA pseudouridine synthesis"/>
    <property type="evidence" value="ECO:0007669"/>
    <property type="project" value="TreeGrafter"/>
</dbReference>
<keyword evidence="1" id="KW-0413">Isomerase</keyword>
<dbReference type="EMBL" id="CAUJNA010003454">
    <property type="protein sequence ID" value="CAJ1402529.1"/>
    <property type="molecule type" value="Genomic_DNA"/>
</dbReference>
<keyword evidence="3" id="KW-1185">Reference proteome</keyword>
<dbReference type="SUPFAM" id="SSF55120">
    <property type="entry name" value="Pseudouridine synthase"/>
    <property type="match status" value="1"/>
</dbReference>
<evidence type="ECO:0000313" key="3">
    <source>
        <dbReference type="Proteomes" id="UP001178507"/>
    </source>
</evidence>
<accession>A0AA36NDU3</accession>
<dbReference type="InterPro" id="IPR020103">
    <property type="entry name" value="PsdUridine_synth_cat_dom_sf"/>
</dbReference>
<dbReference type="Gene3D" id="3.30.70.580">
    <property type="entry name" value="Pseudouridine synthase I, catalytic domain, N-terminal subdomain"/>
    <property type="match status" value="1"/>
</dbReference>
<evidence type="ECO:0000313" key="2">
    <source>
        <dbReference type="EMBL" id="CAJ1402529.1"/>
    </source>
</evidence>
<name>A0AA36NDU3_9DINO</name>
<dbReference type="InterPro" id="IPR020095">
    <property type="entry name" value="PsdUridine_synth_TruA_C"/>
</dbReference>
<sequence length="255" mass="28725">MALARGRFRGLRFAGSAVLAVLGVPSCALQRWKMQVAYDGSSFYGWQHQESRRSVHGVLLAALTASHPQHSASRQRPKLVGCSRTDRGVHAEAQVAHCDLLPLEPSALLQRVNRRLPGDVRVLALEPVSNTFHARKSALRKCYRYDLLQTEATPFQARFVWSVGDLDVPLMAQAAQYLSEELDCRCLTVRWRASCRPGVDVYDEDYYGPIRKRLAIHVSEGELVSIHVESDAFLYRHEVFATLRLRPLGCGRDTR</sequence>
<dbReference type="GO" id="GO:0003723">
    <property type="term" value="F:RNA binding"/>
    <property type="evidence" value="ECO:0007669"/>
    <property type="project" value="InterPro"/>
</dbReference>
<gene>
    <name evidence="2" type="ORF">EVOR1521_LOCUS25385</name>
</gene>
<organism evidence="2 3">
    <name type="scientific">Effrenium voratum</name>
    <dbReference type="NCBI Taxonomy" id="2562239"/>
    <lineage>
        <taxon>Eukaryota</taxon>
        <taxon>Sar</taxon>
        <taxon>Alveolata</taxon>
        <taxon>Dinophyceae</taxon>
        <taxon>Suessiales</taxon>
        <taxon>Symbiodiniaceae</taxon>
        <taxon>Effrenium</taxon>
    </lineage>
</organism>
<dbReference type="Proteomes" id="UP001178507">
    <property type="component" value="Unassembled WGS sequence"/>
</dbReference>
<dbReference type="AlphaFoldDB" id="A0AA36NDU3"/>
<reference evidence="2" key="1">
    <citation type="submission" date="2023-08" db="EMBL/GenBank/DDBJ databases">
        <authorList>
            <person name="Chen Y."/>
            <person name="Shah S."/>
            <person name="Dougan E. K."/>
            <person name="Thang M."/>
            <person name="Chan C."/>
        </authorList>
    </citation>
    <scope>NUCLEOTIDE SEQUENCE</scope>
</reference>